<dbReference type="InterPro" id="IPR032675">
    <property type="entry name" value="LRR_dom_sf"/>
</dbReference>
<dbReference type="GO" id="GO:0031146">
    <property type="term" value="P:SCF-dependent proteasomal ubiquitin-dependent protein catabolic process"/>
    <property type="evidence" value="ECO:0007669"/>
    <property type="project" value="TreeGrafter"/>
</dbReference>
<dbReference type="OrthoDB" id="10257471at2759"/>
<dbReference type="InterPro" id="IPR057207">
    <property type="entry name" value="FBXL15_LRR"/>
</dbReference>
<dbReference type="SMART" id="SM00367">
    <property type="entry name" value="LRR_CC"/>
    <property type="match status" value="5"/>
</dbReference>
<gene>
    <name evidence="2" type="ORF">BC936DRAFT_147082</name>
</gene>
<dbReference type="EMBL" id="RBNI01005994">
    <property type="protein sequence ID" value="RUP46326.1"/>
    <property type="molecule type" value="Genomic_DNA"/>
</dbReference>
<dbReference type="Pfam" id="PF25372">
    <property type="entry name" value="DUF7885"/>
    <property type="match status" value="1"/>
</dbReference>
<proteinExistence type="predicted"/>
<dbReference type="PANTHER" id="PTHR13318">
    <property type="entry name" value="PARTNER OF PAIRED, ISOFORM B-RELATED"/>
    <property type="match status" value="1"/>
</dbReference>
<evidence type="ECO:0000313" key="2">
    <source>
        <dbReference type="EMBL" id="RUP46326.1"/>
    </source>
</evidence>
<keyword evidence="3" id="KW-1185">Reference proteome</keyword>
<organism evidence="2 3">
    <name type="scientific">Jimgerdemannia flammicorona</name>
    <dbReference type="NCBI Taxonomy" id="994334"/>
    <lineage>
        <taxon>Eukaryota</taxon>
        <taxon>Fungi</taxon>
        <taxon>Fungi incertae sedis</taxon>
        <taxon>Mucoromycota</taxon>
        <taxon>Mucoromycotina</taxon>
        <taxon>Endogonomycetes</taxon>
        <taxon>Endogonales</taxon>
        <taxon>Endogonaceae</taxon>
        <taxon>Jimgerdemannia</taxon>
    </lineage>
</organism>
<dbReference type="Proteomes" id="UP000268093">
    <property type="component" value="Unassembled WGS sequence"/>
</dbReference>
<feature type="domain" description="F-box/LRR-repeat protein 15-like leucin rich repeat" evidence="1">
    <location>
        <begin position="157"/>
        <end position="310"/>
    </location>
</feature>
<name>A0A433D655_9FUNG</name>
<dbReference type="AlphaFoldDB" id="A0A433D655"/>
<dbReference type="Gene3D" id="3.80.10.10">
    <property type="entry name" value="Ribonuclease Inhibitor"/>
    <property type="match status" value="2"/>
</dbReference>
<dbReference type="GO" id="GO:0019005">
    <property type="term" value="C:SCF ubiquitin ligase complex"/>
    <property type="evidence" value="ECO:0007669"/>
    <property type="project" value="TreeGrafter"/>
</dbReference>
<comment type="caution">
    <text evidence="2">The sequence shown here is derived from an EMBL/GenBank/DDBJ whole genome shotgun (WGS) entry which is preliminary data.</text>
</comment>
<protein>
    <recommendedName>
        <fullName evidence="1">F-box/LRR-repeat protein 15-like leucin rich repeat domain-containing protein</fullName>
    </recommendedName>
</protein>
<accession>A0A433D655</accession>
<evidence type="ECO:0000313" key="3">
    <source>
        <dbReference type="Proteomes" id="UP000268093"/>
    </source>
</evidence>
<reference evidence="2 3" key="1">
    <citation type="journal article" date="2018" name="New Phytol.">
        <title>Phylogenomics of Endogonaceae and evolution of mycorrhizas within Mucoromycota.</title>
        <authorList>
            <person name="Chang Y."/>
            <person name="Desiro A."/>
            <person name="Na H."/>
            <person name="Sandor L."/>
            <person name="Lipzen A."/>
            <person name="Clum A."/>
            <person name="Barry K."/>
            <person name="Grigoriev I.V."/>
            <person name="Martin F.M."/>
            <person name="Stajich J.E."/>
            <person name="Smith M.E."/>
            <person name="Bonito G."/>
            <person name="Spatafora J.W."/>
        </authorList>
    </citation>
    <scope>NUCLEOTIDE SEQUENCE [LARGE SCALE GENOMIC DNA]</scope>
    <source>
        <strain evidence="2 3">GMNB39</strain>
    </source>
</reference>
<evidence type="ECO:0000259" key="1">
    <source>
        <dbReference type="Pfam" id="PF25372"/>
    </source>
</evidence>
<dbReference type="InterPro" id="IPR006553">
    <property type="entry name" value="Leu-rich_rpt_Cys-con_subtyp"/>
</dbReference>
<sequence length="464" mass="52345">MATSSSPLPRYALATAQARFATLNLNNPFSRHRDILLFHLPLILPYLSKKDLWCCCTLNHTWGRAAKQVLWSYPIFGGDTTTSLNDFRTFLQCIEFARDDTLALIRVIDVADVEETMYDTIEGTWLRTIVTRCPNLHALILRKAEFLNSRAVRFAGVASNRSVQYLDASFCRNLTEVTIKQLANLFPSLKTLKFDQTSGINDASVSQLVYSCDEVQHLSLGSARNLTDTGLYAIAKFCKIRLRSIDITSNVKITDAGILAIARFCIHLERLTLTSCVLLTDVCITGIAKATARTLTHLDITNCKGLRLDLPVLYTLANSCHKLDNLALSFSTLNRDHTHSKMVLEVFHEFRSLRHLILHDIPEHTPIKFVADLVHQMENGALKQITLYRDYYTSDFIMGGYTDLRQTASPVRTMVGSASAMMVYRSPDVTSREVEKFNESMKGKVVVRLLEKKELLPTVAAEQW</sequence>
<dbReference type="SUPFAM" id="SSF52047">
    <property type="entry name" value="RNI-like"/>
    <property type="match status" value="1"/>
</dbReference>